<dbReference type="InterPro" id="IPR012675">
    <property type="entry name" value="Beta-grasp_dom_sf"/>
</dbReference>
<dbReference type="Gene3D" id="3.10.20.30">
    <property type="match status" value="1"/>
</dbReference>
<dbReference type="InterPro" id="IPR012676">
    <property type="entry name" value="TGS-like"/>
</dbReference>
<feature type="domain" description="YchF C-terminal" evidence="1">
    <location>
        <begin position="72"/>
        <end position="105"/>
    </location>
</feature>
<dbReference type="InterPro" id="IPR013029">
    <property type="entry name" value="YchF_C"/>
</dbReference>
<dbReference type="EMBL" id="BDIP01009242">
    <property type="protein sequence ID" value="GIQ92232.1"/>
    <property type="molecule type" value="Genomic_DNA"/>
</dbReference>
<evidence type="ECO:0000259" key="1">
    <source>
        <dbReference type="Pfam" id="PF06071"/>
    </source>
</evidence>
<protein>
    <recommendedName>
        <fullName evidence="1">YchF C-terminal domain-containing protein</fullName>
    </recommendedName>
</protein>
<gene>
    <name evidence="2" type="ORF">KIPB_015886</name>
</gene>
<accession>A0A9K3GQZ2</accession>
<comment type="caution">
    <text evidence="2">The sequence shown here is derived from an EMBL/GenBank/DDBJ whole genome shotgun (WGS) entry which is preliminary data.</text>
</comment>
<proteinExistence type="predicted"/>
<dbReference type="PANTHER" id="PTHR23305">
    <property type="entry name" value="OBG GTPASE FAMILY"/>
    <property type="match status" value="1"/>
</dbReference>
<feature type="non-terminal residue" evidence="2">
    <location>
        <position position="105"/>
    </location>
</feature>
<dbReference type="AlphaFoldDB" id="A0A9K3GQZ2"/>
<dbReference type="GO" id="GO:0016887">
    <property type="term" value="F:ATP hydrolysis activity"/>
    <property type="evidence" value="ECO:0007669"/>
    <property type="project" value="TreeGrafter"/>
</dbReference>
<keyword evidence="3" id="KW-1185">Reference proteome</keyword>
<evidence type="ECO:0000313" key="2">
    <source>
        <dbReference type="EMBL" id="GIQ92232.1"/>
    </source>
</evidence>
<evidence type="ECO:0000313" key="3">
    <source>
        <dbReference type="Proteomes" id="UP000265618"/>
    </source>
</evidence>
<name>A0A9K3GQZ2_9EUKA</name>
<feature type="non-terminal residue" evidence="2">
    <location>
        <position position="1"/>
    </location>
</feature>
<dbReference type="SUPFAM" id="SSF52540">
    <property type="entry name" value="P-loop containing nucleoside triphosphate hydrolases"/>
    <property type="match status" value="1"/>
</dbReference>
<organism evidence="2 3">
    <name type="scientific">Kipferlia bialata</name>
    <dbReference type="NCBI Taxonomy" id="797122"/>
    <lineage>
        <taxon>Eukaryota</taxon>
        <taxon>Metamonada</taxon>
        <taxon>Carpediemonas-like organisms</taxon>
        <taxon>Kipferlia</taxon>
    </lineage>
</organism>
<dbReference type="Pfam" id="PF06071">
    <property type="entry name" value="YchF-GTPase_C"/>
    <property type="match status" value="1"/>
</dbReference>
<dbReference type="PANTHER" id="PTHR23305:SF11">
    <property type="entry name" value="OBG-LIKE ATPASE 1"/>
    <property type="match status" value="1"/>
</dbReference>
<dbReference type="OrthoDB" id="424823at2759"/>
<dbReference type="InterPro" id="IPR027417">
    <property type="entry name" value="P-loop_NTPase"/>
</dbReference>
<reference evidence="2 3" key="1">
    <citation type="journal article" date="2018" name="PLoS ONE">
        <title>The draft genome of Kipferlia bialata reveals reductive genome evolution in fornicate parasites.</title>
        <authorList>
            <person name="Tanifuji G."/>
            <person name="Takabayashi S."/>
            <person name="Kume K."/>
            <person name="Takagi M."/>
            <person name="Nakayama T."/>
            <person name="Kamikawa R."/>
            <person name="Inagaki Y."/>
            <person name="Hashimoto T."/>
        </authorList>
    </citation>
    <scope>NUCLEOTIDE SEQUENCE [LARGE SCALE GENOMIC DNA]</scope>
    <source>
        <strain evidence="2">NY0173</strain>
    </source>
</reference>
<dbReference type="GO" id="GO:0005737">
    <property type="term" value="C:cytoplasm"/>
    <property type="evidence" value="ECO:0007669"/>
    <property type="project" value="TreeGrafter"/>
</dbReference>
<sequence length="105" mass="11964">QKDYLRKKNKWLKKVVAWIKEHSTTDPIIPFSAQYEEELHYKTPEEQAALEAEGKGTALKKIVCAGYNALHLIHFFTSGTDEVRCWTVREGCKAPEAAGTIHTDF</sequence>
<dbReference type="Proteomes" id="UP000265618">
    <property type="component" value="Unassembled WGS sequence"/>
</dbReference>
<dbReference type="SUPFAM" id="SSF81271">
    <property type="entry name" value="TGS-like"/>
    <property type="match status" value="1"/>
</dbReference>